<dbReference type="Gene3D" id="3.50.50.60">
    <property type="entry name" value="FAD/NAD(P)-binding domain"/>
    <property type="match status" value="1"/>
</dbReference>
<dbReference type="EC" id="1.4.3.-" evidence="3"/>
<feature type="domain" description="FAD dependent oxidoreductase" evidence="2">
    <location>
        <begin position="38"/>
        <end position="384"/>
    </location>
</feature>
<dbReference type="GO" id="GO:0005737">
    <property type="term" value="C:cytoplasm"/>
    <property type="evidence" value="ECO:0007669"/>
    <property type="project" value="TreeGrafter"/>
</dbReference>
<evidence type="ECO:0000259" key="2">
    <source>
        <dbReference type="Pfam" id="PF01266"/>
    </source>
</evidence>
<accession>A0A238IYL8</accession>
<dbReference type="PANTHER" id="PTHR13847">
    <property type="entry name" value="SARCOSINE DEHYDROGENASE-RELATED"/>
    <property type="match status" value="1"/>
</dbReference>
<dbReference type="Gene3D" id="3.30.9.10">
    <property type="entry name" value="D-Amino Acid Oxidase, subunit A, domain 2"/>
    <property type="match status" value="1"/>
</dbReference>
<keyword evidence="1 3" id="KW-0560">Oxidoreductase</keyword>
<proteinExistence type="predicted"/>
<keyword evidence="4" id="KW-1185">Reference proteome</keyword>
<evidence type="ECO:0000313" key="3">
    <source>
        <dbReference type="EMBL" id="SMX23113.1"/>
    </source>
</evidence>
<gene>
    <name evidence="3" type="primary">puuB</name>
    <name evidence="3" type="ORF">BOA8489_01215</name>
</gene>
<dbReference type="InterPro" id="IPR006076">
    <property type="entry name" value="FAD-dep_OxRdtase"/>
</dbReference>
<dbReference type="AlphaFoldDB" id="A0A238IYL8"/>
<dbReference type="SUPFAM" id="SSF51905">
    <property type="entry name" value="FAD/NAD(P)-binding domain"/>
    <property type="match status" value="1"/>
</dbReference>
<dbReference type="GO" id="GO:0016491">
    <property type="term" value="F:oxidoreductase activity"/>
    <property type="evidence" value="ECO:0007669"/>
    <property type="project" value="UniProtKB-KW"/>
</dbReference>
<dbReference type="OrthoDB" id="9806601at2"/>
<dbReference type="PRINTS" id="PR00411">
    <property type="entry name" value="PNDRDTASEI"/>
</dbReference>
<dbReference type="Pfam" id="PF01266">
    <property type="entry name" value="DAO"/>
    <property type="match status" value="1"/>
</dbReference>
<evidence type="ECO:0000256" key="1">
    <source>
        <dbReference type="ARBA" id="ARBA00023002"/>
    </source>
</evidence>
<organism evidence="3 4">
    <name type="scientific">Boseongicola aestuarii</name>
    <dbReference type="NCBI Taxonomy" id="1470561"/>
    <lineage>
        <taxon>Bacteria</taxon>
        <taxon>Pseudomonadati</taxon>
        <taxon>Pseudomonadota</taxon>
        <taxon>Alphaproteobacteria</taxon>
        <taxon>Rhodobacterales</taxon>
        <taxon>Paracoccaceae</taxon>
        <taxon>Boseongicola</taxon>
    </lineage>
</organism>
<evidence type="ECO:0000313" key="4">
    <source>
        <dbReference type="Proteomes" id="UP000201838"/>
    </source>
</evidence>
<protein>
    <submittedName>
        <fullName evidence="3">Gamma-glutamylputrescine oxidoreductase</fullName>
        <ecNumber evidence="3">1.4.3.-</ecNumber>
    </submittedName>
</protein>
<dbReference type="RefSeq" id="WP_093973113.1">
    <property type="nucleotide sequence ID" value="NZ_FXXQ01000003.1"/>
</dbReference>
<dbReference type="EMBL" id="FXXQ01000003">
    <property type="protein sequence ID" value="SMX23113.1"/>
    <property type="molecule type" value="Genomic_DNA"/>
</dbReference>
<dbReference type="PANTHER" id="PTHR13847:SF281">
    <property type="entry name" value="FAD DEPENDENT OXIDOREDUCTASE DOMAIN-CONTAINING PROTEIN"/>
    <property type="match status" value="1"/>
</dbReference>
<sequence>MNPLYRNDKPGAYPASWYAATADLSQKRPPLDGDIRADVAIVGAGYTGLSTALHAAQRGLDVVVIDAHRVGFGASGRNGGQVGTGWNQWQDWLQKRVSPQVARTLWDLTVEAKALTRDLAAIHAPDAMYKPGVLHGVWSDSEAHDWRDYADWLRTNYDYDTEYLDAEAFQAICPSKGYRGGVLDWDAGHIHPLRYALGLARGAEAAGARIFELTEATSVETGRLITNLGIVTADHIVLAGNGYMPDLMPDVSSRVMPINSFIAATEPLGDRANEVLTKDIAVADDRFVVNYFRLSEDRRLLFGGRESYTLGFPTDIMTALRARMEKLFPTLKGVQIDYHWGGTLGITMTRLPFISTVKPGVIAAAGFSGHGVAITGLAGKVIAEAIAGEAARFELLSKLPTGKFPGGKHARLPLLTLGMTWYSLRDRLGI</sequence>
<reference evidence="3 4" key="1">
    <citation type="submission" date="2017-05" db="EMBL/GenBank/DDBJ databases">
        <authorList>
            <person name="Song R."/>
            <person name="Chenine A.L."/>
            <person name="Ruprecht R.M."/>
        </authorList>
    </citation>
    <scope>NUCLEOTIDE SEQUENCE [LARGE SCALE GENOMIC DNA]</scope>
    <source>
        <strain evidence="3 4">CECT 8489</strain>
    </source>
</reference>
<name>A0A238IYL8_9RHOB</name>
<dbReference type="Proteomes" id="UP000201838">
    <property type="component" value="Unassembled WGS sequence"/>
</dbReference>
<dbReference type="InterPro" id="IPR036188">
    <property type="entry name" value="FAD/NAD-bd_sf"/>
</dbReference>